<reference evidence="1" key="1">
    <citation type="submission" date="2012-09" db="EMBL/GenBank/DDBJ databases">
        <authorList>
            <person name="Martin A.A."/>
        </authorList>
    </citation>
    <scope>NUCLEOTIDE SEQUENCE</scope>
</reference>
<name>A0A0K0D016_ANGCA</name>
<proteinExistence type="predicted"/>
<dbReference type="AlphaFoldDB" id="A0A0K0D016"/>
<evidence type="ECO:0000313" key="2">
    <source>
        <dbReference type="WBParaSite" id="ACAC_0000338201-mRNA-1"/>
    </source>
</evidence>
<dbReference type="Proteomes" id="UP000035642">
    <property type="component" value="Unassembled WGS sequence"/>
</dbReference>
<reference evidence="2" key="2">
    <citation type="submission" date="2017-02" db="UniProtKB">
        <authorList>
            <consortium name="WormBaseParasite"/>
        </authorList>
    </citation>
    <scope>IDENTIFICATION</scope>
</reference>
<accession>A0A0K0D016</accession>
<keyword evidence="1" id="KW-1185">Reference proteome</keyword>
<organism evidence="1 2">
    <name type="scientific">Angiostrongylus cantonensis</name>
    <name type="common">Rat lungworm</name>
    <dbReference type="NCBI Taxonomy" id="6313"/>
    <lineage>
        <taxon>Eukaryota</taxon>
        <taxon>Metazoa</taxon>
        <taxon>Ecdysozoa</taxon>
        <taxon>Nematoda</taxon>
        <taxon>Chromadorea</taxon>
        <taxon>Rhabditida</taxon>
        <taxon>Rhabditina</taxon>
        <taxon>Rhabditomorpha</taxon>
        <taxon>Strongyloidea</taxon>
        <taxon>Metastrongylidae</taxon>
        <taxon>Angiostrongylus</taxon>
    </lineage>
</organism>
<dbReference type="WBParaSite" id="ACAC_0000338201-mRNA-1">
    <property type="protein sequence ID" value="ACAC_0000338201-mRNA-1"/>
    <property type="gene ID" value="ACAC_0000338201"/>
</dbReference>
<sequence>MSCNLNRSDKLSIRLGLLSTNVVNDGSQLVDLDVFIFSIEIDGSCSESVELSLELIGTSLAFRPRMERSTEFERDVGDAESEE</sequence>
<evidence type="ECO:0000313" key="1">
    <source>
        <dbReference type="Proteomes" id="UP000035642"/>
    </source>
</evidence>
<protein>
    <submittedName>
        <fullName evidence="2">Uncharacterized protein</fullName>
    </submittedName>
</protein>